<dbReference type="Gene3D" id="3.30.60.230">
    <property type="entry name" value="Lsr2, dimerization domain"/>
    <property type="match status" value="1"/>
</dbReference>
<evidence type="ECO:0000313" key="6">
    <source>
        <dbReference type="Proteomes" id="UP000198802"/>
    </source>
</evidence>
<dbReference type="GO" id="GO:0016746">
    <property type="term" value="F:acyltransferase activity"/>
    <property type="evidence" value="ECO:0007669"/>
    <property type="project" value="InterPro"/>
</dbReference>
<name>A0A0S4R1J8_9ACTN</name>
<keyword evidence="6" id="KW-1185">Reference proteome</keyword>
<dbReference type="Gene3D" id="4.10.320.10">
    <property type="entry name" value="E3-binding domain"/>
    <property type="match status" value="1"/>
</dbReference>
<dbReference type="InterPro" id="IPR042261">
    <property type="entry name" value="Lsr2-like_dimerization"/>
</dbReference>
<dbReference type="AlphaFoldDB" id="A0A0S4R1J8"/>
<evidence type="ECO:0000313" key="5">
    <source>
        <dbReference type="EMBL" id="CUU60904.1"/>
    </source>
</evidence>
<evidence type="ECO:0000256" key="2">
    <source>
        <dbReference type="SAM" id="MobiDB-lite"/>
    </source>
</evidence>
<dbReference type="Pfam" id="PF11774">
    <property type="entry name" value="Lsr2"/>
    <property type="match status" value="1"/>
</dbReference>
<dbReference type="GO" id="GO:0003677">
    <property type="term" value="F:DNA binding"/>
    <property type="evidence" value="ECO:0007669"/>
    <property type="project" value="UniProtKB-KW"/>
</dbReference>
<feature type="domain" description="Lsr2 DNA-binding" evidence="4">
    <location>
        <begin position="77"/>
        <end position="112"/>
    </location>
</feature>
<dbReference type="RefSeq" id="WP_054571559.1">
    <property type="nucleotide sequence ID" value="NZ_FAOZ01000050.1"/>
</dbReference>
<dbReference type="Proteomes" id="UP000198802">
    <property type="component" value="Unassembled WGS sequence"/>
</dbReference>
<feature type="region of interest" description="Disordered" evidence="2">
    <location>
        <begin position="55"/>
        <end position="76"/>
    </location>
</feature>
<organism evidence="5 6">
    <name type="scientific">Parafrankia irregularis</name>
    <dbReference type="NCBI Taxonomy" id="795642"/>
    <lineage>
        <taxon>Bacteria</taxon>
        <taxon>Bacillati</taxon>
        <taxon>Actinomycetota</taxon>
        <taxon>Actinomycetes</taxon>
        <taxon>Frankiales</taxon>
        <taxon>Frankiaceae</taxon>
        <taxon>Parafrankia</taxon>
    </lineage>
</organism>
<evidence type="ECO:0000259" key="3">
    <source>
        <dbReference type="Pfam" id="PF11774"/>
    </source>
</evidence>
<evidence type="ECO:0000256" key="1">
    <source>
        <dbReference type="ARBA" id="ARBA00023125"/>
    </source>
</evidence>
<dbReference type="InterPro" id="IPR024412">
    <property type="entry name" value="Lsr2_dim_dom"/>
</dbReference>
<gene>
    <name evidence="5" type="ORF">Ga0074812_1504</name>
</gene>
<protein>
    <submittedName>
        <fullName evidence="5">Lsr2 protein</fullName>
    </submittedName>
</protein>
<feature type="domain" description="Lsr2 dimerization" evidence="3">
    <location>
        <begin position="1"/>
        <end position="58"/>
    </location>
</feature>
<dbReference type="EMBL" id="FAOZ01000050">
    <property type="protein sequence ID" value="CUU60904.1"/>
    <property type="molecule type" value="Genomic_DNA"/>
</dbReference>
<keyword evidence="1" id="KW-0238">DNA-binding</keyword>
<dbReference type="InterPro" id="IPR055370">
    <property type="entry name" value="Lsr2_DNA-bd"/>
</dbReference>
<accession>A0A0S4R1J8</accession>
<dbReference type="Pfam" id="PF23359">
    <property type="entry name" value="Lsr2_DNA-bd"/>
    <property type="match status" value="1"/>
</dbReference>
<reference evidence="6" key="1">
    <citation type="submission" date="2015-11" db="EMBL/GenBank/DDBJ databases">
        <authorList>
            <person name="Varghese N."/>
        </authorList>
    </citation>
    <scope>NUCLEOTIDE SEQUENCE [LARGE SCALE GENOMIC DNA]</scope>
    <source>
        <strain evidence="6">DSM 45899</strain>
    </source>
</reference>
<evidence type="ECO:0000259" key="4">
    <source>
        <dbReference type="Pfam" id="PF23359"/>
    </source>
</evidence>
<proteinExistence type="predicted"/>
<sequence>MAQKTIVSLIDDLNGETADETIRFGLDGAQYEIDLSEANATKLREALASFVTAGRRSGGRAAGGRRGQRAASPRAVAADRTADIREWARSNGYTVSDRGRIASNIVEAFEKAH</sequence>
<dbReference type="InterPro" id="IPR036625">
    <property type="entry name" value="E3-bd_dom_sf"/>
</dbReference>